<keyword evidence="2" id="KW-0812">Transmembrane</keyword>
<proteinExistence type="predicted"/>
<evidence type="ECO:0000256" key="1">
    <source>
        <dbReference type="SAM" id="MobiDB-lite"/>
    </source>
</evidence>
<comment type="caution">
    <text evidence="3">The sequence shown here is derived from an EMBL/GenBank/DDBJ whole genome shotgun (WGS) entry which is preliminary data.</text>
</comment>
<evidence type="ECO:0000313" key="4">
    <source>
        <dbReference type="Proteomes" id="UP001519295"/>
    </source>
</evidence>
<evidence type="ECO:0000313" key="3">
    <source>
        <dbReference type="EMBL" id="MBP2371955.1"/>
    </source>
</evidence>
<feature type="transmembrane region" description="Helical" evidence="2">
    <location>
        <begin position="41"/>
        <end position="60"/>
    </location>
</feature>
<evidence type="ECO:0000256" key="2">
    <source>
        <dbReference type="SAM" id="Phobius"/>
    </source>
</evidence>
<evidence type="ECO:0008006" key="5">
    <source>
        <dbReference type="Google" id="ProtNLM"/>
    </source>
</evidence>
<dbReference type="EMBL" id="JAGINU010000004">
    <property type="protein sequence ID" value="MBP2371955.1"/>
    <property type="molecule type" value="Genomic_DNA"/>
</dbReference>
<keyword evidence="2" id="KW-0472">Membrane</keyword>
<gene>
    <name evidence="3" type="ORF">JOF36_007728</name>
</gene>
<organism evidence="3 4">
    <name type="scientific">Pseudonocardia parietis</name>
    <dbReference type="NCBI Taxonomy" id="570936"/>
    <lineage>
        <taxon>Bacteria</taxon>
        <taxon>Bacillati</taxon>
        <taxon>Actinomycetota</taxon>
        <taxon>Actinomycetes</taxon>
        <taxon>Pseudonocardiales</taxon>
        <taxon>Pseudonocardiaceae</taxon>
        <taxon>Pseudonocardia</taxon>
    </lineage>
</organism>
<feature type="region of interest" description="Disordered" evidence="1">
    <location>
        <begin position="71"/>
        <end position="94"/>
    </location>
</feature>
<dbReference type="RefSeq" id="WP_210037007.1">
    <property type="nucleotide sequence ID" value="NZ_JAGINU010000004.1"/>
</dbReference>
<feature type="compositionally biased region" description="Low complexity" evidence="1">
    <location>
        <begin position="83"/>
        <end position="94"/>
    </location>
</feature>
<feature type="transmembrane region" description="Helical" evidence="2">
    <location>
        <begin position="12"/>
        <end position="35"/>
    </location>
</feature>
<protein>
    <recommendedName>
        <fullName evidence="5">DUF3099 family protein</fullName>
    </recommendedName>
</protein>
<reference evidence="3 4" key="1">
    <citation type="submission" date="2021-03" db="EMBL/GenBank/DDBJ databases">
        <title>Sequencing the genomes of 1000 actinobacteria strains.</title>
        <authorList>
            <person name="Klenk H.-P."/>
        </authorList>
    </citation>
    <scope>NUCLEOTIDE SEQUENCE [LARGE SCALE GENOMIC DNA]</scope>
    <source>
        <strain evidence="3 4">DSM 45256</strain>
    </source>
</reference>
<keyword evidence="2" id="KW-1133">Transmembrane helix</keyword>
<sequence length="94" mass="9638">MGVLLRAVLRTGRALGAAVAVLGVVLGGVVLADWVGRTYDVVWAVVALMALPLAGAGMVVHDQWVASRRAGRVSPAESPATMSSVSSVGSVERR</sequence>
<accession>A0ABS4W6X1</accession>
<dbReference type="Proteomes" id="UP001519295">
    <property type="component" value="Unassembled WGS sequence"/>
</dbReference>
<name>A0ABS4W6X1_9PSEU</name>
<keyword evidence="4" id="KW-1185">Reference proteome</keyword>